<dbReference type="AlphaFoldDB" id="C7MYG3"/>
<gene>
    <name evidence="1" type="ordered locus">Svir_23830</name>
</gene>
<accession>C7MYG3</accession>
<proteinExistence type="predicted"/>
<dbReference type="HOGENOM" id="CLU_203635_0_0_11"/>
<dbReference type="EMBL" id="CP001683">
    <property type="protein sequence ID" value="ACU97382.1"/>
    <property type="molecule type" value="Genomic_DNA"/>
</dbReference>
<protein>
    <submittedName>
        <fullName evidence="1">Uncharacterized protein</fullName>
    </submittedName>
</protein>
<sequence>MMAGHQLERALENVDAAMRQLKESMRGMPVRREGFKGAHDATARAVATLTVALSDSRGALRD</sequence>
<evidence type="ECO:0000313" key="2">
    <source>
        <dbReference type="Proteomes" id="UP000000841"/>
    </source>
</evidence>
<dbReference type="Proteomes" id="UP000000841">
    <property type="component" value="Chromosome"/>
</dbReference>
<keyword evidence="2" id="KW-1185">Reference proteome</keyword>
<reference evidence="1 2" key="1">
    <citation type="journal article" date="2009" name="Stand. Genomic Sci.">
        <title>Complete genome sequence of Saccharomonospora viridis type strain (P101).</title>
        <authorList>
            <person name="Pati A."/>
            <person name="Sikorski J."/>
            <person name="Nolan M."/>
            <person name="Lapidus A."/>
            <person name="Copeland A."/>
            <person name="Glavina Del Rio T."/>
            <person name="Lucas S."/>
            <person name="Chen F."/>
            <person name="Tice H."/>
            <person name="Pitluck S."/>
            <person name="Cheng J.F."/>
            <person name="Chertkov O."/>
            <person name="Brettin T."/>
            <person name="Han C."/>
            <person name="Detter J.C."/>
            <person name="Kuske C."/>
            <person name="Bruce D."/>
            <person name="Goodwin L."/>
            <person name="Chain P."/>
            <person name="D'haeseleer P."/>
            <person name="Chen A."/>
            <person name="Palaniappan K."/>
            <person name="Ivanova N."/>
            <person name="Mavromatis K."/>
            <person name="Mikhailova N."/>
            <person name="Rohde M."/>
            <person name="Tindall B.J."/>
            <person name="Goker M."/>
            <person name="Bristow J."/>
            <person name="Eisen J.A."/>
            <person name="Markowitz V."/>
            <person name="Hugenholtz P."/>
            <person name="Kyrpides N.C."/>
            <person name="Klenk H.P."/>
        </authorList>
    </citation>
    <scope>NUCLEOTIDE SEQUENCE [LARGE SCALE GENOMIC DNA]</scope>
    <source>
        <strain evidence="2">ATCC 15386 / DSM 43017 / JCM 3036 / NBRC 12207 / P101</strain>
    </source>
</reference>
<evidence type="ECO:0000313" key="1">
    <source>
        <dbReference type="EMBL" id="ACU97382.1"/>
    </source>
</evidence>
<dbReference type="eggNOG" id="ENOG5031YRG">
    <property type="taxonomic scope" value="Bacteria"/>
</dbReference>
<organism evidence="1 2">
    <name type="scientific">Saccharomonospora viridis (strain ATCC 15386 / DSM 43017 / JCM 3036 / CCUG 5913 / NBRC 12207 / NCIMB 9602 / P101)</name>
    <name type="common">Thermoactinomyces viridis</name>
    <dbReference type="NCBI Taxonomy" id="471857"/>
    <lineage>
        <taxon>Bacteria</taxon>
        <taxon>Bacillati</taxon>
        <taxon>Actinomycetota</taxon>
        <taxon>Actinomycetes</taxon>
        <taxon>Pseudonocardiales</taxon>
        <taxon>Pseudonocardiaceae</taxon>
        <taxon>Saccharomonospora</taxon>
    </lineage>
</organism>
<name>C7MYG3_SACVD</name>
<dbReference type="STRING" id="471857.Svir_23830"/>
<dbReference type="KEGG" id="svi:Svir_23830"/>